<dbReference type="Proteomes" id="UP000026923">
    <property type="component" value="Unassembled WGS sequence"/>
</dbReference>
<protein>
    <submittedName>
        <fullName evidence="5">Carbon monoxide dehydrogenase</fullName>
    </submittedName>
</protein>
<gene>
    <name evidence="5" type="ORF">B597_002375</name>
</gene>
<organism evidence="5 6">
    <name type="scientific">Stutzerimonas stutzeri KOS6</name>
    <dbReference type="NCBI Taxonomy" id="1218352"/>
    <lineage>
        <taxon>Bacteria</taxon>
        <taxon>Pseudomonadati</taxon>
        <taxon>Pseudomonadota</taxon>
        <taxon>Gammaproteobacteria</taxon>
        <taxon>Pseudomonadales</taxon>
        <taxon>Pseudomonadaceae</taxon>
        <taxon>Stutzerimonas</taxon>
    </lineage>
</organism>
<accession>A0A061JSV8</accession>
<reference evidence="5 6" key="1">
    <citation type="journal article" date="2013" name="Genome Announc.">
        <title>Draft Genome of the Nitrogen-Fixing Bacterium Pseudomonas stutzeri Strain KOS6 Isolated from Industrial Hydrocarbon Sludge.</title>
        <authorList>
            <person name="Grigoryeva T.V."/>
            <person name="Laikov A.V."/>
            <person name="Naumova R.P."/>
            <person name="Manolov A.I."/>
            <person name="Larin A.K."/>
            <person name="Karpova I.Y."/>
            <person name="Semashko T.A."/>
            <person name="Alexeev D.G."/>
            <person name="Kostryukova E.S."/>
            <person name="Muller R."/>
            <person name="Govorun V.M."/>
        </authorList>
    </citation>
    <scope>NUCLEOTIDE SEQUENCE [LARGE SCALE GENOMIC DNA]</scope>
    <source>
        <strain evidence="5 6">KOS6</strain>
    </source>
</reference>
<dbReference type="GO" id="GO:0071949">
    <property type="term" value="F:FAD binding"/>
    <property type="evidence" value="ECO:0007669"/>
    <property type="project" value="InterPro"/>
</dbReference>
<comment type="caution">
    <text evidence="5">The sequence shown here is derived from an EMBL/GenBank/DDBJ whole genome shotgun (WGS) entry which is preliminary data.</text>
</comment>
<proteinExistence type="predicted"/>
<dbReference type="InterPro" id="IPR016167">
    <property type="entry name" value="FAD-bd_PCMH_sub1"/>
</dbReference>
<dbReference type="SUPFAM" id="SSF56176">
    <property type="entry name" value="FAD-binding/transporter-associated domain-like"/>
    <property type="match status" value="1"/>
</dbReference>
<evidence type="ECO:0000256" key="2">
    <source>
        <dbReference type="ARBA" id="ARBA00022827"/>
    </source>
</evidence>
<dbReference type="Gene3D" id="3.30.43.10">
    <property type="entry name" value="Uridine Diphospho-n-acetylenolpyruvylglucosamine Reductase, domain 2"/>
    <property type="match status" value="1"/>
</dbReference>
<dbReference type="SUPFAM" id="SSF55447">
    <property type="entry name" value="CO dehydrogenase flavoprotein C-terminal domain-like"/>
    <property type="match status" value="1"/>
</dbReference>
<dbReference type="AlphaFoldDB" id="A0A061JSV8"/>
<dbReference type="PANTHER" id="PTHR42659">
    <property type="entry name" value="XANTHINE DEHYDROGENASE SUBUNIT C-RELATED"/>
    <property type="match status" value="1"/>
</dbReference>
<dbReference type="SMART" id="SM01092">
    <property type="entry name" value="CO_deh_flav_C"/>
    <property type="match status" value="1"/>
</dbReference>
<feature type="domain" description="FAD-binding PCMH-type" evidence="4">
    <location>
        <begin position="1"/>
        <end position="178"/>
    </location>
</feature>
<dbReference type="RefSeq" id="WP_003295917.1">
    <property type="nucleotide sequence ID" value="NZ_KK020675.1"/>
</dbReference>
<keyword evidence="3" id="KW-0560">Oxidoreductase</keyword>
<keyword evidence="1" id="KW-0285">Flavoprotein</keyword>
<evidence type="ECO:0000313" key="6">
    <source>
        <dbReference type="Proteomes" id="UP000026923"/>
    </source>
</evidence>
<keyword evidence="2" id="KW-0274">FAD</keyword>
<sequence>MKPAAFEYVRVANKREALEILAEHGEQARIIAGGQSLMAVLNMRLTQPKVLIDINHTDDLHGLTVERGHLKVSAAVRQVELMDRASLADEVPLLARALPWIGHFQTRNRGTVCGSVAHADPSAEIPLCLVTLGGRVVLESLKGKRREVPAAEFFQGVLTTARRPDELVSEVHFPLADPTVRYRFREVAMRHGDFALVALAACIREDAVELGIGGVSDRPVLRRLPRGEGLPDALNAFAWSLGAQDDVHASAAYRRHLVRELGQQLIEEQDHARAS</sequence>
<dbReference type="InterPro" id="IPR016169">
    <property type="entry name" value="FAD-bd_PCMH_sub2"/>
</dbReference>
<dbReference type="InterPro" id="IPR036683">
    <property type="entry name" value="CO_DH_flav_C_dom_sf"/>
</dbReference>
<dbReference type="eggNOG" id="COG1319">
    <property type="taxonomic scope" value="Bacteria"/>
</dbReference>
<name>A0A061JSV8_STUST</name>
<dbReference type="EMBL" id="AMCZ02000002">
    <property type="protein sequence ID" value="EWC42797.1"/>
    <property type="molecule type" value="Genomic_DNA"/>
</dbReference>
<dbReference type="Gene3D" id="3.30.390.50">
    <property type="entry name" value="CO dehydrogenase flavoprotein, C-terminal domain"/>
    <property type="match status" value="1"/>
</dbReference>
<evidence type="ECO:0000256" key="1">
    <source>
        <dbReference type="ARBA" id="ARBA00022630"/>
    </source>
</evidence>
<dbReference type="GO" id="GO:0016491">
    <property type="term" value="F:oxidoreductase activity"/>
    <property type="evidence" value="ECO:0007669"/>
    <property type="project" value="UniProtKB-KW"/>
</dbReference>
<dbReference type="HOGENOM" id="CLU_058050_3_1_6"/>
<dbReference type="InterPro" id="IPR036318">
    <property type="entry name" value="FAD-bd_PCMH-like_sf"/>
</dbReference>
<dbReference type="OrthoDB" id="9793944at2"/>
<dbReference type="Pfam" id="PF00941">
    <property type="entry name" value="FAD_binding_5"/>
    <property type="match status" value="1"/>
</dbReference>
<dbReference type="InterPro" id="IPR002346">
    <property type="entry name" value="Mopterin_DH_FAD-bd"/>
</dbReference>
<dbReference type="InterPro" id="IPR005107">
    <property type="entry name" value="CO_DH_flav_C"/>
</dbReference>
<evidence type="ECO:0000259" key="4">
    <source>
        <dbReference type="PROSITE" id="PS51387"/>
    </source>
</evidence>
<evidence type="ECO:0000256" key="3">
    <source>
        <dbReference type="ARBA" id="ARBA00023002"/>
    </source>
</evidence>
<dbReference type="Gene3D" id="3.30.465.10">
    <property type="match status" value="1"/>
</dbReference>
<dbReference type="PANTHER" id="PTHR42659:SF2">
    <property type="entry name" value="XANTHINE DEHYDROGENASE SUBUNIT C-RELATED"/>
    <property type="match status" value="1"/>
</dbReference>
<dbReference type="InterPro" id="IPR051312">
    <property type="entry name" value="Diverse_Substr_Oxidored"/>
</dbReference>
<dbReference type="PROSITE" id="PS51387">
    <property type="entry name" value="FAD_PCMH"/>
    <property type="match status" value="1"/>
</dbReference>
<evidence type="ECO:0000313" key="5">
    <source>
        <dbReference type="EMBL" id="EWC42797.1"/>
    </source>
</evidence>
<dbReference type="InterPro" id="IPR016166">
    <property type="entry name" value="FAD-bd_PCMH"/>
</dbReference>